<gene>
    <name evidence="1" type="ORF">CH63R_03008</name>
</gene>
<dbReference type="KEGG" id="chig:CH63R_03008"/>
<dbReference type="OrthoDB" id="4773508at2759"/>
<evidence type="ECO:0000313" key="1">
    <source>
        <dbReference type="EMBL" id="OBR14282.1"/>
    </source>
</evidence>
<dbReference type="VEuPathDB" id="FungiDB:CH63R_03008"/>
<protein>
    <submittedName>
        <fullName evidence="1">Uncharacterized protein</fullName>
    </submittedName>
</protein>
<dbReference type="Proteomes" id="UP000092177">
    <property type="component" value="Chromosome 2"/>
</dbReference>
<dbReference type="RefSeq" id="XP_018162799.1">
    <property type="nucleotide sequence ID" value="XM_018297983.1"/>
</dbReference>
<evidence type="ECO:0000313" key="2">
    <source>
        <dbReference type="Proteomes" id="UP000092177"/>
    </source>
</evidence>
<organism evidence="1 2">
    <name type="scientific">Colletotrichum higginsianum (strain IMI 349063)</name>
    <name type="common">Crucifer anthracnose fungus</name>
    <dbReference type="NCBI Taxonomy" id="759273"/>
    <lineage>
        <taxon>Eukaryota</taxon>
        <taxon>Fungi</taxon>
        <taxon>Dikarya</taxon>
        <taxon>Ascomycota</taxon>
        <taxon>Pezizomycotina</taxon>
        <taxon>Sordariomycetes</taxon>
        <taxon>Hypocreomycetidae</taxon>
        <taxon>Glomerellales</taxon>
        <taxon>Glomerellaceae</taxon>
        <taxon>Colletotrichum</taxon>
        <taxon>Colletotrichum destructivum species complex</taxon>
    </lineage>
</organism>
<proteinExistence type="predicted"/>
<comment type="caution">
    <text evidence="1">The sequence shown here is derived from an EMBL/GenBank/DDBJ whole genome shotgun (WGS) entry which is preliminary data.</text>
</comment>
<dbReference type="GeneID" id="28862090"/>
<reference evidence="2" key="1">
    <citation type="journal article" date="2017" name="BMC Genomics">
        <title>Gapless genome assembly of Colletotrichum higginsianum reveals chromosome structure and association of transposable elements with secondary metabolite gene clusters.</title>
        <authorList>
            <person name="Dallery J.-F."/>
            <person name="Lapalu N."/>
            <person name="Zampounis A."/>
            <person name="Pigne S."/>
            <person name="Luyten I."/>
            <person name="Amselem J."/>
            <person name="Wittenberg A.H.J."/>
            <person name="Zhou S."/>
            <person name="de Queiroz M.V."/>
            <person name="Robin G.P."/>
            <person name="Auger A."/>
            <person name="Hainaut M."/>
            <person name="Henrissat B."/>
            <person name="Kim K.-T."/>
            <person name="Lee Y.-H."/>
            <person name="Lespinet O."/>
            <person name="Schwartz D.C."/>
            <person name="Thon M.R."/>
            <person name="O'Connell R.J."/>
        </authorList>
    </citation>
    <scope>NUCLEOTIDE SEQUENCE [LARGE SCALE GENOMIC DNA]</scope>
    <source>
        <strain evidence="2">IMI 349063</strain>
    </source>
</reference>
<dbReference type="EMBL" id="LTAN01000002">
    <property type="protein sequence ID" value="OBR14282.1"/>
    <property type="molecule type" value="Genomic_DNA"/>
</dbReference>
<sequence length="350" mass="40157">MDEHEVTDEFAEWTEQDGCFQDHSLSISLSATNSSNATGIECMMTLIRSINRMLPHEERDPRIPERNLEESRNPLLLRAWTLKEWTLADKTELVSWMGFSEVESAAFEEILTLPLMNKTLWARKQHHLSDRYIVKSDSSEWELAQDDCDYERARRSLIRIEHKSGSDPVDLTAEIQRKFDYIDIFADGSGQSFLARPPVFARILYTPSEDDVDDNLEALQVISIKDQGQEDETLDADLDRLLWRYVLVAAVRLRDRPNGHDKIRLFTPDGADIARSVNGLYNDPYWHVGARGHSYFLLGLEKSFAVIMKSLPNALSKLDSDSGQILQSLLAPPRLWEVKPLRVVVWLRAS</sequence>
<accession>A0A1B7YQQ4</accession>
<keyword evidence="2" id="KW-1185">Reference proteome</keyword>
<dbReference type="AlphaFoldDB" id="A0A1B7YQQ4"/>
<name>A0A1B7YQQ4_COLHI</name>